<evidence type="ECO:0000313" key="4">
    <source>
        <dbReference type="Proteomes" id="UP000632454"/>
    </source>
</evidence>
<protein>
    <recommendedName>
        <fullName evidence="2">HNH nuclease domain-containing protein</fullName>
    </recommendedName>
</protein>
<feature type="domain" description="HNH nuclease" evidence="2">
    <location>
        <begin position="242"/>
        <end position="304"/>
    </location>
</feature>
<dbReference type="InterPro" id="IPR002711">
    <property type="entry name" value="HNH"/>
</dbReference>
<proteinExistence type="predicted"/>
<dbReference type="InterPro" id="IPR058807">
    <property type="entry name" value="ScoMcrA_N"/>
</dbReference>
<dbReference type="SMART" id="SM00507">
    <property type="entry name" value="HNHc"/>
    <property type="match status" value="1"/>
</dbReference>
<comment type="caution">
    <text evidence="3">The sequence shown here is derived from an EMBL/GenBank/DDBJ whole genome shotgun (WGS) entry which is preliminary data.</text>
</comment>
<keyword evidence="4" id="KW-1185">Reference proteome</keyword>
<dbReference type="CDD" id="cd00085">
    <property type="entry name" value="HNHc"/>
    <property type="match status" value="1"/>
</dbReference>
<dbReference type="Proteomes" id="UP000632454">
    <property type="component" value="Unassembled WGS sequence"/>
</dbReference>
<dbReference type="Pfam" id="PF26345">
    <property type="entry name" value="ScoMcrA_N"/>
    <property type="match status" value="1"/>
</dbReference>
<evidence type="ECO:0000313" key="3">
    <source>
        <dbReference type="EMBL" id="GGF13090.1"/>
    </source>
</evidence>
<dbReference type="RefSeq" id="WP_188486822.1">
    <property type="nucleotide sequence ID" value="NZ_BMCS01000001.1"/>
</dbReference>
<dbReference type="Pfam" id="PF01844">
    <property type="entry name" value="HNH"/>
    <property type="match status" value="1"/>
</dbReference>
<reference evidence="4" key="1">
    <citation type="journal article" date="2019" name="Int. J. Syst. Evol. Microbiol.">
        <title>The Global Catalogue of Microorganisms (GCM) 10K type strain sequencing project: providing services to taxonomists for standard genome sequencing and annotation.</title>
        <authorList>
            <consortium name="The Broad Institute Genomics Platform"/>
            <consortium name="The Broad Institute Genome Sequencing Center for Infectious Disease"/>
            <person name="Wu L."/>
            <person name="Ma J."/>
        </authorList>
    </citation>
    <scope>NUCLEOTIDE SEQUENCE [LARGE SCALE GENOMIC DNA]</scope>
    <source>
        <strain evidence="4">CCM 7855</strain>
    </source>
</reference>
<dbReference type="Gene3D" id="1.10.30.50">
    <property type="match status" value="1"/>
</dbReference>
<evidence type="ECO:0000259" key="2">
    <source>
        <dbReference type="SMART" id="SM00507"/>
    </source>
</evidence>
<gene>
    <name evidence="3" type="ORF">GCM10007298_06290</name>
</gene>
<accession>A0ABQ1UC78</accession>
<evidence type="ECO:0000256" key="1">
    <source>
        <dbReference type="SAM" id="MobiDB-lite"/>
    </source>
</evidence>
<feature type="region of interest" description="Disordered" evidence="1">
    <location>
        <begin position="154"/>
        <end position="174"/>
    </location>
</feature>
<sequence>MALKDLTASAVESALAEYDDLGGKAFREKYAVAESSYLISRGSKTYDSKAIAAAAHGYLPGHSPLLASEFRGGENATVRKLRSLGFVIPNDRLDWTRDEVVLACDLLMQNDWKALYKNDPRVIELSATLQKLPFYPPEVRGDKFRNANGVARKTDNIASHHPSHTGPPSNGGKYDGPVLADFLADPERMHTIALKLRETLESNEVDELSFPVDDEDDGAVEGRLLQRRHFVYERDPKLRRGKIADFLNSHERVHCEVCGFDFEALYGERGRDYIEVHHVLPLHVARERRNRFKDLILLCANCHRMIHRGSPWLTPDQLREKMAAAR</sequence>
<dbReference type="EMBL" id="BMCS01000001">
    <property type="protein sequence ID" value="GGF13090.1"/>
    <property type="molecule type" value="Genomic_DNA"/>
</dbReference>
<organism evidence="3 4">
    <name type="scientific">Williamsia phyllosphaerae</name>
    <dbReference type="NCBI Taxonomy" id="885042"/>
    <lineage>
        <taxon>Bacteria</taxon>
        <taxon>Bacillati</taxon>
        <taxon>Actinomycetota</taxon>
        <taxon>Actinomycetes</taxon>
        <taxon>Mycobacteriales</taxon>
        <taxon>Nocardiaceae</taxon>
        <taxon>Williamsia</taxon>
    </lineage>
</organism>
<name>A0ABQ1UC78_9NOCA</name>
<dbReference type="InterPro" id="IPR003615">
    <property type="entry name" value="HNH_nuc"/>
</dbReference>